<evidence type="ECO:0000256" key="3">
    <source>
        <dbReference type="ARBA" id="ARBA00022723"/>
    </source>
</evidence>
<keyword evidence="11" id="KW-1185">Reference proteome</keyword>
<dbReference type="EMBL" id="JBHUIP010000009">
    <property type="protein sequence ID" value="MFD2263049.1"/>
    <property type="molecule type" value="Genomic_DNA"/>
</dbReference>
<evidence type="ECO:0000259" key="9">
    <source>
        <dbReference type="Pfam" id="PF01551"/>
    </source>
</evidence>
<dbReference type="SUPFAM" id="SSF57997">
    <property type="entry name" value="Tropomyosin"/>
    <property type="match status" value="1"/>
</dbReference>
<keyword evidence="2" id="KW-0645">Protease</keyword>
<dbReference type="Pfam" id="PF01551">
    <property type="entry name" value="Peptidase_M23"/>
    <property type="match status" value="1"/>
</dbReference>
<keyword evidence="8" id="KW-1133">Transmembrane helix</keyword>
<dbReference type="PANTHER" id="PTHR21666:SF288">
    <property type="entry name" value="CELL DIVISION PROTEIN YTFB"/>
    <property type="match status" value="1"/>
</dbReference>
<comment type="cofactor">
    <cofactor evidence="1">
        <name>Zn(2+)</name>
        <dbReference type="ChEBI" id="CHEBI:29105"/>
    </cofactor>
</comment>
<dbReference type="Gene3D" id="2.70.70.10">
    <property type="entry name" value="Glucose Permease (Domain IIA)"/>
    <property type="match status" value="1"/>
</dbReference>
<evidence type="ECO:0000256" key="8">
    <source>
        <dbReference type="SAM" id="Phobius"/>
    </source>
</evidence>
<accession>A0ABW5DRH3</accession>
<dbReference type="Proteomes" id="UP001597295">
    <property type="component" value="Unassembled WGS sequence"/>
</dbReference>
<keyword evidence="8" id="KW-0812">Transmembrane</keyword>
<evidence type="ECO:0000256" key="1">
    <source>
        <dbReference type="ARBA" id="ARBA00001947"/>
    </source>
</evidence>
<evidence type="ECO:0000256" key="4">
    <source>
        <dbReference type="ARBA" id="ARBA00022801"/>
    </source>
</evidence>
<evidence type="ECO:0000313" key="11">
    <source>
        <dbReference type="Proteomes" id="UP001597295"/>
    </source>
</evidence>
<evidence type="ECO:0000256" key="2">
    <source>
        <dbReference type="ARBA" id="ARBA00022670"/>
    </source>
</evidence>
<dbReference type="InterPro" id="IPR050570">
    <property type="entry name" value="Cell_wall_metabolism_enzyme"/>
</dbReference>
<keyword evidence="4" id="KW-0378">Hydrolase</keyword>
<sequence>MKAVWPSIQAWSDRWFRDRQFIIRQDGKVTAFTLSGRRQMLLAGIATFASVWFVATTGAYFYHTVKIASKNAEVERTRIAYHELIEEVSSQHDKSLGITRDLDYYRAYLLTMIEQNDLLRNDLNSIANRLEDTEDDRERYVAAEQALRGQLRDMERELANLSERNDMLQSDVGSMKTRVIATEEDKRRFAAARAAIERNIQRLENDLSGSQNRVIELERTVSQKQEIVDQAQTQRRTAVAERDEAVSRAEVASKKLADVEKTHQLALAKIEERTSKTLAQVEQIVAATGLDPKQFVPAVTNTPTSKNAPARGGPFVPLREDMKGLPLETQKRADTLGNVVQRLDGLAPFLGALPLGNPVRGAAMTGDFGPRRDPFNGRSAMHEGLDLQSAKGSAIRVTAAGRVVFAGWHSAFGRLVEVDHGFGIRTRYAHMDSIKVREGEKVERLDTLGTMGQSGRASGVHLHYEVLVRGRALDPARFLKASGNVLKRQ</sequence>
<evidence type="ECO:0000256" key="7">
    <source>
        <dbReference type="SAM" id="Coils"/>
    </source>
</evidence>
<comment type="caution">
    <text evidence="10">The sequence shown here is derived from an EMBL/GenBank/DDBJ whole genome shotgun (WGS) entry which is preliminary data.</text>
</comment>
<reference evidence="11" key="1">
    <citation type="journal article" date="2019" name="Int. J. Syst. Evol. Microbiol.">
        <title>The Global Catalogue of Microorganisms (GCM) 10K type strain sequencing project: providing services to taxonomists for standard genome sequencing and annotation.</title>
        <authorList>
            <consortium name="The Broad Institute Genomics Platform"/>
            <consortium name="The Broad Institute Genome Sequencing Center for Infectious Disease"/>
            <person name="Wu L."/>
            <person name="Ma J."/>
        </authorList>
    </citation>
    <scope>NUCLEOTIDE SEQUENCE [LARGE SCALE GENOMIC DNA]</scope>
    <source>
        <strain evidence="11">CGMCC 1.19062</strain>
    </source>
</reference>
<organism evidence="10 11">
    <name type="scientific">Lacibacterium aquatile</name>
    <dbReference type="NCBI Taxonomy" id="1168082"/>
    <lineage>
        <taxon>Bacteria</taxon>
        <taxon>Pseudomonadati</taxon>
        <taxon>Pseudomonadota</taxon>
        <taxon>Alphaproteobacteria</taxon>
        <taxon>Rhodospirillales</taxon>
        <taxon>Rhodospirillaceae</taxon>
    </lineage>
</organism>
<dbReference type="RefSeq" id="WP_379876021.1">
    <property type="nucleotide sequence ID" value="NZ_JBHUIP010000009.1"/>
</dbReference>
<dbReference type="InterPro" id="IPR016047">
    <property type="entry name" value="M23ase_b-sheet_dom"/>
</dbReference>
<keyword evidence="6" id="KW-0482">Metalloprotease</keyword>
<keyword evidence="7" id="KW-0175">Coiled coil</keyword>
<gene>
    <name evidence="10" type="ORF">ACFSM5_09135</name>
</gene>
<evidence type="ECO:0000256" key="6">
    <source>
        <dbReference type="ARBA" id="ARBA00023049"/>
    </source>
</evidence>
<dbReference type="InterPro" id="IPR011055">
    <property type="entry name" value="Dup_hybrid_motif"/>
</dbReference>
<feature type="coiled-coil region" evidence="7">
    <location>
        <begin position="116"/>
        <end position="234"/>
    </location>
</feature>
<feature type="domain" description="M23ase beta-sheet core" evidence="9">
    <location>
        <begin position="381"/>
        <end position="475"/>
    </location>
</feature>
<evidence type="ECO:0000313" key="10">
    <source>
        <dbReference type="EMBL" id="MFD2263049.1"/>
    </source>
</evidence>
<dbReference type="PANTHER" id="PTHR21666">
    <property type="entry name" value="PEPTIDASE-RELATED"/>
    <property type="match status" value="1"/>
</dbReference>
<feature type="transmembrane region" description="Helical" evidence="8">
    <location>
        <begin position="41"/>
        <end position="62"/>
    </location>
</feature>
<keyword evidence="8" id="KW-0472">Membrane</keyword>
<evidence type="ECO:0000256" key="5">
    <source>
        <dbReference type="ARBA" id="ARBA00022833"/>
    </source>
</evidence>
<keyword evidence="3" id="KW-0479">Metal-binding</keyword>
<dbReference type="CDD" id="cd12797">
    <property type="entry name" value="M23_peptidase"/>
    <property type="match status" value="1"/>
</dbReference>
<proteinExistence type="predicted"/>
<name>A0ABW5DRH3_9PROT</name>
<keyword evidence="5" id="KW-0862">Zinc</keyword>
<protein>
    <submittedName>
        <fullName evidence="10">Peptidoglycan DD-metalloendopeptidase family protein</fullName>
    </submittedName>
</protein>
<dbReference type="SUPFAM" id="SSF51261">
    <property type="entry name" value="Duplicated hybrid motif"/>
    <property type="match status" value="1"/>
</dbReference>